<dbReference type="EnsemblBacteria" id="CAD76314">
    <property type="protein sequence ID" value="CAD76314"/>
    <property type="gene ID" value="RB9526"/>
</dbReference>
<sequence length="397" mass="43000">MSNHLVTKTHCATGLQTISRRIVMSWILGGVYCGIIWLVFAKLKLMRLSLPLAIILASVGPGLIVVLLFCAQYFHPYTKQAIVIAQIDPITAQLSTNGRVKEVFVSPNVPIQAGDVLFTVDPIPYENAVEVAKAGLEQAKQNVQLSESTVELSRATLVRAKADLTYATNDRDRYQKLRESGGASQDELERAVTLFQQSDAALTQAEQSLKQAGISVGVAKAKQTQAETTLANAEYDLQQTTVKAPADGYVTNLQVHPGMLLGPATGPVMSFIRDTDERQKGVVVAVFVEKNFLRIRTDQYAELAMDAYPGEILTGRVLNSINVSGKGQLVAGGMVPTDLADGKPTQFAVRIQLDDVDSYPLPGGAQGQAAVYTGDVQIAGIPIMFLIRANSWMNYLF</sequence>
<dbReference type="Gene3D" id="2.40.30.170">
    <property type="match status" value="1"/>
</dbReference>
<protein>
    <recommendedName>
        <fullName evidence="2">Multidrug resistance protein MdtA-like alpha-helical hairpin domain-containing protein</fullName>
    </recommendedName>
</protein>
<dbReference type="FunCoup" id="Q7ULG3">
    <property type="interactions" value="101"/>
</dbReference>
<keyword evidence="4" id="KW-1185">Reference proteome</keyword>
<dbReference type="Pfam" id="PF25876">
    <property type="entry name" value="HH_MFP_RND"/>
    <property type="match status" value="1"/>
</dbReference>
<feature type="domain" description="Multidrug resistance protein MdtA-like alpha-helical hairpin" evidence="2">
    <location>
        <begin position="154"/>
        <end position="214"/>
    </location>
</feature>
<feature type="transmembrane region" description="Helical" evidence="1">
    <location>
        <begin position="22"/>
        <end position="40"/>
    </location>
</feature>
<evidence type="ECO:0000256" key="1">
    <source>
        <dbReference type="SAM" id="Phobius"/>
    </source>
</evidence>
<dbReference type="PATRIC" id="fig|243090.15.peg.4571"/>
<dbReference type="STRING" id="243090.RB9526"/>
<dbReference type="KEGG" id="rba:RB9526"/>
<accession>Q7ULG3</accession>
<name>Q7ULG3_RHOBA</name>
<dbReference type="PANTHER" id="PTHR30386:SF18">
    <property type="entry name" value="INNER MEMBRANE PROTEIN YIAV-RELATED"/>
    <property type="match status" value="1"/>
</dbReference>
<keyword evidence="1" id="KW-0472">Membrane</keyword>
<organism evidence="3 4">
    <name type="scientific">Rhodopirellula baltica (strain DSM 10527 / NCIMB 13988 / SH1)</name>
    <dbReference type="NCBI Taxonomy" id="243090"/>
    <lineage>
        <taxon>Bacteria</taxon>
        <taxon>Pseudomonadati</taxon>
        <taxon>Planctomycetota</taxon>
        <taxon>Planctomycetia</taxon>
        <taxon>Pirellulales</taxon>
        <taxon>Pirellulaceae</taxon>
        <taxon>Rhodopirellula</taxon>
    </lineage>
</organism>
<dbReference type="SUPFAM" id="SSF111369">
    <property type="entry name" value="HlyD-like secretion proteins"/>
    <property type="match status" value="3"/>
</dbReference>
<gene>
    <name evidence="3" type="ordered locus">RB9526</name>
</gene>
<dbReference type="EMBL" id="BX294149">
    <property type="protein sequence ID" value="CAD76314.1"/>
    <property type="molecule type" value="Genomic_DNA"/>
</dbReference>
<dbReference type="InterPro" id="IPR050739">
    <property type="entry name" value="MFP"/>
</dbReference>
<dbReference type="eggNOG" id="COG1566">
    <property type="taxonomic scope" value="Bacteria"/>
</dbReference>
<dbReference type="HOGENOM" id="CLU_018816_15_3_0"/>
<evidence type="ECO:0000259" key="2">
    <source>
        <dbReference type="Pfam" id="PF25876"/>
    </source>
</evidence>
<dbReference type="Gene3D" id="1.10.287.470">
    <property type="entry name" value="Helix hairpin bin"/>
    <property type="match status" value="1"/>
</dbReference>
<evidence type="ECO:0000313" key="4">
    <source>
        <dbReference type="Proteomes" id="UP000001025"/>
    </source>
</evidence>
<evidence type="ECO:0000313" key="3">
    <source>
        <dbReference type="EMBL" id="CAD76314.1"/>
    </source>
</evidence>
<dbReference type="Proteomes" id="UP000001025">
    <property type="component" value="Chromosome"/>
</dbReference>
<dbReference type="PANTHER" id="PTHR30386">
    <property type="entry name" value="MEMBRANE FUSION SUBUNIT OF EMRAB-TOLC MULTIDRUG EFFLUX PUMP"/>
    <property type="match status" value="1"/>
</dbReference>
<dbReference type="GO" id="GO:0005886">
    <property type="term" value="C:plasma membrane"/>
    <property type="evidence" value="ECO:0000318"/>
    <property type="project" value="GO_Central"/>
</dbReference>
<dbReference type="InterPro" id="IPR058624">
    <property type="entry name" value="MdtA-like_HH"/>
</dbReference>
<proteinExistence type="predicted"/>
<keyword evidence="1" id="KW-1133">Transmembrane helix</keyword>
<dbReference type="OrthoDB" id="286173at2"/>
<dbReference type="InParanoid" id="Q7ULG3"/>
<dbReference type="AlphaFoldDB" id="Q7ULG3"/>
<keyword evidence="1" id="KW-0812">Transmembrane</keyword>
<feature type="transmembrane region" description="Helical" evidence="1">
    <location>
        <begin position="52"/>
        <end position="74"/>
    </location>
</feature>
<reference evidence="3 4" key="1">
    <citation type="journal article" date="2003" name="Proc. Natl. Acad. Sci. U.S.A.">
        <title>Complete genome sequence of the marine planctomycete Pirellula sp. strain 1.</title>
        <authorList>
            <person name="Gloeckner F.O."/>
            <person name="Kube M."/>
            <person name="Bauer M."/>
            <person name="Teeling H."/>
            <person name="Lombardot T."/>
            <person name="Ludwig W."/>
            <person name="Gade D."/>
            <person name="Beck A."/>
            <person name="Borzym K."/>
            <person name="Heitmann K."/>
            <person name="Rabus R."/>
            <person name="Schlesner H."/>
            <person name="Amann R."/>
            <person name="Reinhardt R."/>
        </authorList>
    </citation>
    <scope>NUCLEOTIDE SEQUENCE [LARGE SCALE GENOMIC DNA]</scope>
    <source>
        <strain evidence="4">DSM 10527 / NCIMB 13988 / SH1</strain>
    </source>
</reference>